<protein>
    <recommendedName>
        <fullName evidence="2">PDZ domain-containing protein</fullName>
    </recommendedName>
</protein>
<dbReference type="GO" id="GO:1904071">
    <property type="term" value="P:presynaptic active zone assembly"/>
    <property type="evidence" value="ECO:0007669"/>
    <property type="project" value="TreeGrafter"/>
</dbReference>
<evidence type="ECO:0000313" key="4">
    <source>
        <dbReference type="Proteomes" id="UP000194236"/>
    </source>
</evidence>
<dbReference type="InterPro" id="IPR001478">
    <property type="entry name" value="PDZ"/>
</dbReference>
<dbReference type="GO" id="GO:0098882">
    <property type="term" value="F:structural constituent of presynaptic active zone"/>
    <property type="evidence" value="ECO:0007669"/>
    <property type="project" value="TreeGrafter"/>
</dbReference>
<sequence>MDGLGLKVIGGKEIPSTNMIGAYIAKIHPNLSMNGEIREGMQVIEWNGIPLTGISHDEVSRIIANQIGDEIEVVIRTDINLLQDQQQYGPYNNNNNNMVPGQHPGYYGPQGFGYGPPHDSGFGLPPSGPPSGYPNTGYGQPINMKPQVILQHNHPVDENYTIGYDQYGNRVPHPPPPPPIPPPSVLPIATGPPFPHQAAPHHMMGGGLPHQ</sequence>
<dbReference type="Proteomes" id="UP000194236">
    <property type="component" value="Unassembled WGS sequence"/>
</dbReference>
<dbReference type="GO" id="GO:0048788">
    <property type="term" value="C:cytoskeleton of presynaptic active zone"/>
    <property type="evidence" value="ECO:0007669"/>
    <property type="project" value="TreeGrafter"/>
</dbReference>
<feature type="compositionally biased region" description="Pro residues" evidence="1">
    <location>
        <begin position="172"/>
        <end position="195"/>
    </location>
</feature>
<dbReference type="GO" id="GO:0030424">
    <property type="term" value="C:axon"/>
    <property type="evidence" value="ECO:0007669"/>
    <property type="project" value="TreeGrafter"/>
</dbReference>
<dbReference type="PROSITE" id="PS50106">
    <property type="entry name" value="PDZ"/>
    <property type="match status" value="1"/>
</dbReference>
<name>A0A1Y3BBS4_EURMA</name>
<dbReference type="SUPFAM" id="SSF50156">
    <property type="entry name" value="PDZ domain-like"/>
    <property type="match status" value="1"/>
</dbReference>
<dbReference type="OrthoDB" id="67688at2759"/>
<dbReference type="PANTHER" id="PTHR14113">
    <property type="entry name" value="PICCOLO/BASSOON"/>
    <property type="match status" value="1"/>
</dbReference>
<reference evidence="3 4" key="1">
    <citation type="submission" date="2017-03" db="EMBL/GenBank/DDBJ databases">
        <title>Genome Survey of Euroglyphus maynei.</title>
        <authorList>
            <person name="Arlian L.G."/>
            <person name="Morgan M.S."/>
            <person name="Rider S.D."/>
        </authorList>
    </citation>
    <scope>NUCLEOTIDE SEQUENCE [LARGE SCALE GENOMIC DNA]</scope>
    <source>
        <strain evidence="3">Arlian Lab</strain>
        <tissue evidence="3">Whole body</tissue>
    </source>
</reference>
<dbReference type="GO" id="GO:0098982">
    <property type="term" value="C:GABA-ergic synapse"/>
    <property type="evidence" value="ECO:0007669"/>
    <property type="project" value="TreeGrafter"/>
</dbReference>
<keyword evidence="4" id="KW-1185">Reference proteome</keyword>
<gene>
    <name evidence="3" type="ORF">BLA29_002013</name>
</gene>
<evidence type="ECO:0000256" key="1">
    <source>
        <dbReference type="SAM" id="MobiDB-lite"/>
    </source>
</evidence>
<evidence type="ECO:0000259" key="2">
    <source>
        <dbReference type="PROSITE" id="PS50106"/>
    </source>
</evidence>
<dbReference type="EMBL" id="MUJZ01028505">
    <property type="protein sequence ID" value="OTF78309.1"/>
    <property type="molecule type" value="Genomic_DNA"/>
</dbReference>
<organism evidence="3 4">
    <name type="scientific">Euroglyphus maynei</name>
    <name type="common">Mayne's house dust mite</name>
    <dbReference type="NCBI Taxonomy" id="6958"/>
    <lineage>
        <taxon>Eukaryota</taxon>
        <taxon>Metazoa</taxon>
        <taxon>Ecdysozoa</taxon>
        <taxon>Arthropoda</taxon>
        <taxon>Chelicerata</taxon>
        <taxon>Arachnida</taxon>
        <taxon>Acari</taxon>
        <taxon>Acariformes</taxon>
        <taxon>Sarcoptiformes</taxon>
        <taxon>Astigmata</taxon>
        <taxon>Psoroptidia</taxon>
        <taxon>Analgoidea</taxon>
        <taxon>Pyroglyphidae</taxon>
        <taxon>Pyroglyphinae</taxon>
        <taxon>Euroglyphus</taxon>
    </lineage>
</organism>
<dbReference type="AlphaFoldDB" id="A0A1Y3BBS4"/>
<dbReference type="InterPro" id="IPR036034">
    <property type="entry name" value="PDZ_sf"/>
</dbReference>
<dbReference type="GO" id="GO:0098978">
    <property type="term" value="C:glutamatergic synapse"/>
    <property type="evidence" value="ECO:0007669"/>
    <property type="project" value="TreeGrafter"/>
</dbReference>
<dbReference type="InterPro" id="IPR052098">
    <property type="entry name" value="Presynaptic_Scaffold_Bsn/Pclo"/>
</dbReference>
<feature type="region of interest" description="Disordered" evidence="1">
    <location>
        <begin position="165"/>
        <end position="211"/>
    </location>
</feature>
<dbReference type="Gene3D" id="2.30.42.10">
    <property type="match status" value="1"/>
</dbReference>
<dbReference type="GO" id="GO:0035418">
    <property type="term" value="P:protein localization to synapse"/>
    <property type="evidence" value="ECO:0007669"/>
    <property type="project" value="TreeGrafter"/>
</dbReference>
<proteinExistence type="predicted"/>
<dbReference type="PANTHER" id="PTHR14113:SF6">
    <property type="entry name" value="PROTEIN PICCOLO"/>
    <property type="match status" value="1"/>
</dbReference>
<dbReference type="SMART" id="SM00228">
    <property type="entry name" value="PDZ"/>
    <property type="match status" value="1"/>
</dbReference>
<comment type="caution">
    <text evidence="3">The sequence shown here is derived from an EMBL/GenBank/DDBJ whole genome shotgun (WGS) entry which is preliminary data.</text>
</comment>
<evidence type="ECO:0000313" key="3">
    <source>
        <dbReference type="EMBL" id="OTF78309.1"/>
    </source>
</evidence>
<feature type="domain" description="PDZ" evidence="2">
    <location>
        <begin position="1"/>
        <end position="78"/>
    </location>
</feature>
<accession>A0A1Y3BBS4</accession>